<dbReference type="AlphaFoldDB" id="A0A483CT71"/>
<dbReference type="Gene3D" id="3.30.1780.10">
    <property type="entry name" value="ornithine cyclodeaminase, domain 1"/>
    <property type="match status" value="1"/>
</dbReference>
<accession>A0A483CT71</accession>
<gene>
    <name evidence="2" type="ORF">CUJ86_04065</name>
</gene>
<dbReference type="Pfam" id="PF02423">
    <property type="entry name" value="OCD_Mu_crystall"/>
    <property type="match status" value="1"/>
</dbReference>
<sequence>MWAAIDAMRRAFIAHSQGTTDTPLRNRAETGIGECLSMPAAVTGPEPALSVKVVTLFPNNEGAGLPLIHGAVLVFHPGCGRPLALMEGSALTAIRTGAASGLATDLLSRPGSSVAAVIGAGVQARTQIEAVCAVRPIEEVRVYARKAAHVRNFVNEMSDRGFACSFIAADSPDEALRGADIVCTATSSMTPVFCDSALEDGTHVNAVGAYRPDMQEIPGETICRARLFVDAYDAASVEAGDIIIPLSRGLITPDSIAGEIGQAASGTLPGRLDADGVTLFKSVGIGVQDTYAAVETLKRAEMMGIGSEVPW</sequence>
<dbReference type="PANTHER" id="PTHR13812">
    <property type="entry name" value="KETIMINE REDUCTASE MU-CRYSTALLIN"/>
    <property type="match status" value="1"/>
</dbReference>
<comment type="similarity">
    <text evidence="1">Belongs to the ornithine cyclodeaminase/mu-crystallin family.</text>
</comment>
<dbReference type="SUPFAM" id="SSF51735">
    <property type="entry name" value="NAD(P)-binding Rossmann-fold domains"/>
    <property type="match status" value="1"/>
</dbReference>
<dbReference type="FunFam" id="3.40.50.720:FF:000311">
    <property type="entry name" value="Ornithine cyclodeaminase"/>
    <property type="match status" value="1"/>
</dbReference>
<protein>
    <submittedName>
        <fullName evidence="2">Ornithine cyclodeaminase family protein</fullName>
    </submittedName>
</protein>
<proteinExistence type="inferred from homology"/>
<dbReference type="GO" id="GO:0005737">
    <property type="term" value="C:cytoplasm"/>
    <property type="evidence" value="ECO:0007669"/>
    <property type="project" value="TreeGrafter"/>
</dbReference>
<dbReference type="EMBL" id="PGCL01000002">
    <property type="protein sequence ID" value="TAJ44504.1"/>
    <property type="molecule type" value="Genomic_DNA"/>
</dbReference>
<dbReference type="InterPro" id="IPR003462">
    <property type="entry name" value="ODC_Mu_crystall"/>
</dbReference>
<dbReference type="PIRSF" id="PIRSF001439">
    <property type="entry name" value="CryM"/>
    <property type="match status" value="1"/>
</dbReference>
<organism evidence="2 3">
    <name type="scientific">Methanofollis fontis</name>
    <dbReference type="NCBI Taxonomy" id="2052832"/>
    <lineage>
        <taxon>Archaea</taxon>
        <taxon>Methanobacteriati</taxon>
        <taxon>Methanobacteriota</taxon>
        <taxon>Stenosarchaea group</taxon>
        <taxon>Methanomicrobia</taxon>
        <taxon>Methanomicrobiales</taxon>
        <taxon>Methanomicrobiaceae</taxon>
        <taxon>Methanofollis</taxon>
    </lineage>
</organism>
<comment type="caution">
    <text evidence="2">The sequence shown here is derived from an EMBL/GenBank/DDBJ whole genome shotgun (WGS) entry which is preliminary data.</text>
</comment>
<reference evidence="2 3" key="1">
    <citation type="submission" date="2017-11" db="EMBL/GenBank/DDBJ databases">
        <title>Isolation and Characterization of Methanofollis Species from Methane Seep Offshore SW Taiwan.</title>
        <authorList>
            <person name="Teng N.-H."/>
            <person name="Lai M.-C."/>
            <person name="Chen S.-C."/>
        </authorList>
    </citation>
    <scope>NUCLEOTIDE SEQUENCE [LARGE SCALE GENOMIC DNA]</scope>
    <source>
        <strain evidence="2 3">FWC-SCC2</strain>
    </source>
</reference>
<dbReference type="GO" id="GO:0016491">
    <property type="term" value="F:oxidoreductase activity"/>
    <property type="evidence" value="ECO:0007669"/>
    <property type="project" value="UniProtKB-ARBA"/>
</dbReference>
<dbReference type="Gene3D" id="3.40.50.720">
    <property type="entry name" value="NAD(P)-binding Rossmann-like Domain"/>
    <property type="match status" value="1"/>
</dbReference>
<dbReference type="GO" id="GO:0019752">
    <property type="term" value="P:carboxylic acid metabolic process"/>
    <property type="evidence" value="ECO:0007669"/>
    <property type="project" value="UniProtKB-ARBA"/>
</dbReference>
<dbReference type="PANTHER" id="PTHR13812:SF19">
    <property type="entry name" value="KETIMINE REDUCTASE MU-CRYSTALLIN"/>
    <property type="match status" value="1"/>
</dbReference>
<evidence type="ECO:0000256" key="1">
    <source>
        <dbReference type="ARBA" id="ARBA00008903"/>
    </source>
</evidence>
<evidence type="ECO:0000313" key="3">
    <source>
        <dbReference type="Proteomes" id="UP000292580"/>
    </source>
</evidence>
<dbReference type="Proteomes" id="UP000292580">
    <property type="component" value="Unassembled WGS sequence"/>
</dbReference>
<dbReference type="InterPro" id="IPR023401">
    <property type="entry name" value="ODC_N"/>
</dbReference>
<dbReference type="InterPro" id="IPR036291">
    <property type="entry name" value="NAD(P)-bd_dom_sf"/>
</dbReference>
<evidence type="ECO:0000313" key="2">
    <source>
        <dbReference type="EMBL" id="TAJ44504.1"/>
    </source>
</evidence>
<keyword evidence="3" id="KW-1185">Reference proteome</keyword>
<name>A0A483CT71_9EURY</name>